<keyword evidence="1" id="KW-1185">Reference proteome</keyword>
<dbReference type="WBParaSite" id="SSTP_0000682100.1">
    <property type="protein sequence ID" value="SSTP_0000682100.1"/>
    <property type="gene ID" value="SSTP_0000682100"/>
</dbReference>
<protein>
    <submittedName>
        <fullName evidence="2 3">F-box domain-containing protein</fullName>
    </submittedName>
</protein>
<accession>A0A0K0EBF0</accession>
<evidence type="ECO:0000313" key="3">
    <source>
        <dbReference type="WBParaSite" id="TCONS_00005213.p1"/>
    </source>
</evidence>
<reference evidence="2" key="1">
    <citation type="submission" date="2015-08" db="UniProtKB">
        <authorList>
            <consortium name="WormBaseParasite"/>
        </authorList>
    </citation>
    <scope>IDENTIFICATION</scope>
</reference>
<sequence length="549" mass="64507">MNEEEIPSVKKALSENLIIQSILKYFDSLTDLQNIALVNKFLYEEVMNIQVPECIVKPSNRYEINFDYTYESKLVGEFCEEKERYQYFEEVIERLSSICRENLSFTKEIVIPYAFNVGDVGVPILERLGKEGATFIDKLFDLFENAECLQFIDNSSEDEGGLLSFILKEIKSNKIKIINGIDVNSLEKFFSHYNNNNDDEVCREFFYNTTNLKAISLEENENIELCNVERLIDSLINKNVFIIKLNIFFNENNINFFKNIISFTPNNSEVQFELVFNKEMCLETLEYFMESIPIEYYDKICSITATCKTIEVIKKLNTLINSLIELRSLHLEVMFVNEDSRMFDELIQGNGHHEYIKENFYLFEIKKNVNIKKLSITFNDTKSMFTKHQINDREMAKYYFTKSLLSSIPLIETLELNNLQQTDKLASVIVENNKKLRNLLLYNSILSGRCLNELRNVKFLFLSPPNLIPIPSFVELLIVVMKKGTYMCGVDASQRIIQLSNDELQIKLKKRYKFKYTSKIVNENEDIYFLFFNNPLFFKKYLKINDIMI</sequence>
<dbReference type="AlphaFoldDB" id="A0A0K0EBF0"/>
<organism evidence="2">
    <name type="scientific">Strongyloides stercoralis</name>
    <name type="common">Threadworm</name>
    <dbReference type="NCBI Taxonomy" id="6248"/>
    <lineage>
        <taxon>Eukaryota</taxon>
        <taxon>Metazoa</taxon>
        <taxon>Ecdysozoa</taxon>
        <taxon>Nematoda</taxon>
        <taxon>Chromadorea</taxon>
        <taxon>Rhabditida</taxon>
        <taxon>Tylenchina</taxon>
        <taxon>Panagrolaimomorpha</taxon>
        <taxon>Strongyloidoidea</taxon>
        <taxon>Strongyloididae</taxon>
        <taxon>Strongyloides</taxon>
    </lineage>
</organism>
<evidence type="ECO:0000313" key="1">
    <source>
        <dbReference type="Proteomes" id="UP000035681"/>
    </source>
</evidence>
<dbReference type="Proteomes" id="UP000035681">
    <property type="component" value="Unplaced"/>
</dbReference>
<dbReference type="WBParaSite" id="TCONS_00005213.p1">
    <property type="protein sequence ID" value="TCONS_00005213.p1"/>
    <property type="gene ID" value="XLOC_003546"/>
</dbReference>
<proteinExistence type="predicted"/>
<name>A0A0K0EBF0_STRER</name>
<evidence type="ECO:0000313" key="2">
    <source>
        <dbReference type="WBParaSite" id="SSTP_0000682100.1"/>
    </source>
</evidence>